<proteinExistence type="predicted"/>
<dbReference type="InterPro" id="IPR013990">
    <property type="entry name" value="WHy-dom"/>
</dbReference>
<keyword evidence="4" id="KW-1185">Reference proteome</keyword>
<dbReference type="GO" id="GO:0009269">
    <property type="term" value="P:response to desiccation"/>
    <property type="evidence" value="ECO:0007669"/>
    <property type="project" value="InterPro"/>
</dbReference>
<protein>
    <recommendedName>
        <fullName evidence="2">Water stress and hypersensitive response domain-containing protein</fullName>
    </recommendedName>
</protein>
<feature type="domain" description="Water stress and hypersensitive response" evidence="2">
    <location>
        <begin position="28"/>
        <end position="146"/>
    </location>
</feature>
<dbReference type="PROSITE" id="PS51257">
    <property type="entry name" value="PROKAR_LIPOPROTEIN"/>
    <property type="match status" value="1"/>
</dbReference>
<feature type="signal peptide" evidence="1">
    <location>
        <begin position="1"/>
        <end position="22"/>
    </location>
</feature>
<gene>
    <name evidence="3" type="ORF">SCL_1388</name>
</gene>
<dbReference type="Proteomes" id="UP000243180">
    <property type="component" value="Chromosome"/>
</dbReference>
<dbReference type="InParanoid" id="A0A1B4XFZ9"/>
<keyword evidence="1" id="KW-0732">Signal</keyword>
<dbReference type="SUPFAM" id="SSF117070">
    <property type="entry name" value="LEA14-like"/>
    <property type="match status" value="1"/>
</dbReference>
<organism evidence="3 4">
    <name type="scientific">Sulfuricaulis limicola</name>
    <dbReference type="NCBI Taxonomy" id="1620215"/>
    <lineage>
        <taxon>Bacteria</taxon>
        <taxon>Pseudomonadati</taxon>
        <taxon>Pseudomonadota</taxon>
        <taxon>Gammaproteobacteria</taxon>
        <taxon>Acidiferrobacterales</taxon>
        <taxon>Acidiferrobacteraceae</taxon>
        <taxon>Sulfuricaulis</taxon>
    </lineage>
</organism>
<dbReference type="EMBL" id="AP014879">
    <property type="protein sequence ID" value="BAV33699.1"/>
    <property type="molecule type" value="Genomic_DNA"/>
</dbReference>
<dbReference type="InterPro" id="IPR004864">
    <property type="entry name" value="LEA_2"/>
</dbReference>
<evidence type="ECO:0000313" key="4">
    <source>
        <dbReference type="Proteomes" id="UP000243180"/>
    </source>
</evidence>
<dbReference type="RefSeq" id="WP_172425955.1">
    <property type="nucleotide sequence ID" value="NZ_AP014879.1"/>
</dbReference>
<evidence type="ECO:0000256" key="1">
    <source>
        <dbReference type="SAM" id="SignalP"/>
    </source>
</evidence>
<reference evidence="3 4" key="1">
    <citation type="submission" date="2015-05" db="EMBL/GenBank/DDBJ databases">
        <title>Complete genome sequence of a sulfur-oxidizing gammaproteobacterium strain HA5.</title>
        <authorList>
            <person name="Miura A."/>
            <person name="Kojima H."/>
            <person name="Fukui M."/>
        </authorList>
    </citation>
    <scope>NUCLEOTIDE SEQUENCE [LARGE SCALE GENOMIC DNA]</scope>
    <source>
        <strain evidence="3 4">HA5</strain>
    </source>
</reference>
<accession>A0A1B4XFZ9</accession>
<dbReference type="KEGG" id="slim:SCL_1388"/>
<sequence>MRKIVALFIVMLLSGCAALQSAIETPHVTLNNLQVLDMTLLEQRYAVTLRVQNPNPIPLPIAGMNFQLDINDSELGRGVTNQAVTVPAYGEALVKVNVASSLMRIFNQIRALESSKGESLRYRLSGGLSISDRMGKLPFEYRGDFSPRR</sequence>
<feature type="chain" id="PRO_5008572513" description="Water stress and hypersensitive response domain-containing protein" evidence="1">
    <location>
        <begin position="23"/>
        <end position="149"/>
    </location>
</feature>
<name>A0A1B4XFZ9_9GAMM</name>
<dbReference type="Pfam" id="PF03168">
    <property type="entry name" value="LEA_2"/>
    <property type="match status" value="1"/>
</dbReference>
<dbReference type="Gene3D" id="2.60.40.1820">
    <property type="match status" value="1"/>
</dbReference>
<dbReference type="SMART" id="SM00769">
    <property type="entry name" value="WHy"/>
    <property type="match status" value="1"/>
</dbReference>
<evidence type="ECO:0000259" key="2">
    <source>
        <dbReference type="SMART" id="SM00769"/>
    </source>
</evidence>
<dbReference type="AlphaFoldDB" id="A0A1B4XFZ9"/>
<evidence type="ECO:0000313" key="3">
    <source>
        <dbReference type="EMBL" id="BAV33699.1"/>
    </source>
</evidence>